<dbReference type="AlphaFoldDB" id="A0A2I1H042"/>
<dbReference type="Proteomes" id="UP000234323">
    <property type="component" value="Unassembled WGS sequence"/>
</dbReference>
<evidence type="ECO:0000313" key="2">
    <source>
        <dbReference type="Proteomes" id="UP000234323"/>
    </source>
</evidence>
<evidence type="ECO:0000313" key="1">
    <source>
        <dbReference type="EMBL" id="PKY52201.1"/>
    </source>
</evidence>
<protein>
    <submittedName>
        <fullName evidence="1">Uncharacterized protein</fullName>
    </submittedName>
</protein>
<organism evidence="1 2">
    <name type="scientific">Rhizophagus irregularis</name>
    <dbReference type="NCBI Taxonomy" id="588596"/>
    <lineage>
        <taxon>Eukaryota</taxon>
        <taxon>Fungi</taxon>
        <taxon>Fungi incertae sedis</taxon>
        <taxon>Mucoromycota</taxon>
        <taxon>Glomeromycotina</taxon>
        <taxon>Glomeromycetes</taxon>
        <taxon>Glomerales</taxon>
        <taxon>Glomeraceae</taxon>
        <taxon>Rhizophagus</taxon>
    </lineage>
</organism>
<keyword evidence="2" id="KW-1185">Reference proteome</keyword>
<name>A0A2I1H042_9GLOM</name>
<comment type="caution">
    <text evidence="1">The sequence shown here is derived from an EMBL/GenBank/DDBJ whole genome shotgun (WGS) entry which is preliminary data.</text>
</comment>
<proteinExistence type="predicted"/>
<dbReference type="EMBL" id="LLXI01001159">
    <property type="protein sequence ID" value="PKY52201.1"/>
    <property type="molecule type" value="Genomic_DNA"/>
</dbReference>
<sequence>MSEQFRLQKTVACSYWSRLAGYSIAQEHHADEFNAVKEYVRKEYRENIKQAEKAGLLIEHWPGAMDNAGRNKRKAYGFEADEIDEAVKRSRFEADEIEEAVKRSRTRS</sequence>
<dbReference type="VEuPathDB" id="FungiDB:FUN_016004"/>
<gene>
    <name evidence="1" type="ORF">RhiirA4_469689</name>
</gene>
<reference evidence="1 2" key="1">
    <citation type="submission" date="2015-10" db="EMBL/GenBank/DDBJ databases">
        <title>Genome analyses suggest a sexual origin of heterokaryosis in a supposedly ancient asexual fungus.</title>
        <authorList>
            <person name="Ropars J."/>
            <person name="Sedzielewska K."/>
            <person name="Noel J."/>
            <person name="Charron P."/>
            <person name="Farinelli L."/>
            <person name="Marton T."/>
            <person name="Kruger M."/>
            <person name="Pelin A."/>
            <person name="Brachmann A."/>
            <person name="Corradi N."/>
        </authorList>
    </citation>
    <scope>NUCLEOTIDE SEQUENCE [LARGE SCALE GENOMIC DNA]</scope>
    <source>
        <strain evidence="1 2">A4</strain>
    </source>
</reference>
<accession>A0A2I1H042</accession>